<dbReference type="SUPFAM" id="SSF47592">
    <property type="entry name" value="SWIB/MDM2 domain"/>
    <property type="match status" value="1"/>
</dbReference>
<dbReference type="Gene3D" id="1.10.245.10">
    <property type="entry name" value="SWIB/MDM2 domain"/>
    <property type="match status" value="1"/>
</dbReference>
<dbReference type="Pfam" id="PF02201">
    <property type="entry name" value="SWIB"/>
    <property type="match status" value="1"/>
</dbReference>
<proteinExistence type="predicted"/>
<reference evidence="3" key="1">
    <citation type="journal article" date="2020" name="Nature">
        <title>Giant virus diversity and host interactions through global metagenomics.</title>
        <authorList>
            <person name="Schulz F."/>
            <person name="Roux S."/>
            <person name="Paez-Espino D."/>
            <person name="Jungbluth S."/>
            <person name="Walsh D.A."/>
            <person name="Denef V.J."/>
            <person name="McMahon K.D."/>
            <person name="Konstantinidis K.T."/>
            <person name="Eloe-Fadrosh E.A."/>
            <person name="Kyrpides N.C."/>
            <person name="Woyke T."/>
        </authorList>
    </citation>
    <scope>NUCLEOTIDE SEQUENCE</scope>
    <source>
        <strain evidence="3">GVMAG-M-3300023184-77</strain>
    </source>
</reference>
<dbReference type="EMBL" id="MN740166">
    <property type="protein sequence ID" value="QHT91580.1"/>
    <property type="molecule type" value="Genomic_DNA"/>
</dbReference>
<dbReference type="InterPro" id="IPR036885">
    <property type="entry name" value="SWIB_MDM2_dom_sf"/>
</dbReference>
<dbReference type="InterPro" id="IPR019835">
    <property type="entry name" value="SWIB_domain"/>
</dbReference>
<dbReference type="AlphaFoldDB" id="A0A6C0IFZ2"/>
<feature type="region of interest" description="Disordered" evidence="1">
    <location>
        <begin position="1"/>
        <end position="29"/>
    </location>
</feature>
<evidence type="ECO:0000313" key="3">
    <source>
        <dbReference type="EMBL" id="QHT91580.1"/>
    </source>
</evidence>
<feature type="domain" description="DM2" evidence="2">
    <location>
        <begin position="154"/>
        <end position="234"/>
    </location>
</feature>
<sequence>MSSNTSTSGTMNTATPAKTPRVAKKSSAVETVAPVPVPVPVPVAAPVVVEATPAKKATRKAAAPKAETPAPVVVSSTPVEAAPVAPTAPATTLDEDIKALAALAVTARETLSTFQAQLKRLEKRVHRDMKDARKRRRRVKVDENGVEVKRAPSIFERPTQVTQELLTFLGRPAATLMSRSEVTKAVNDYVKANNLKNKHDIKPDAPLRALLAIGVDEPLTYFNLQRYLNRHYVKAAPATA</sequence>
<dbReference type="CDD" id="cd10567">
    <property type="entry name" value="SWIB-MDM2_like"/>
    <property type="match status" value="1"/>
</dbReference>
<evidence type="ECO:0000256" key="1">
    <source>
        <dbReference type="SAM" id="MobiDB-lite"/>
    </source>
</evidence>
<protein>
    <recommendedName>
        <fullName evidence="2">DM2 domain-containing protein</fullName>
    </recommendedName>
</protein>
<feature type="compositionally biased region" description="Low complexity" evidence="1">
    <location>
        <begin position="1"/>
        <end position="13"/>
    </location>
</feature>
<accession>A0A6C0IFZ2</accession>
<dbReference type="InterPro" id="IPR003121">
    <property type="entry name" value="SWIB_MDM2_domain"/>
</dbReference>
<dbReference type="SMART" id="SM00151">
    <property type="entry name" value="SWIB"/>
    <property type="match status" value="1"/>
</dbReference>
<evidence type="ECO:0000259" key="2">
    <source>
        <dbReference type="PROSITE" id="PS51925"/>
    </source>
</evidence>
<dbReference type="PROSITE" id="PS51925">
    <property type="entry name" value="SWIB_MDM2"/>
    <property type="match status" value="1"/>
</dbReference>
<organism evidence="3">
    <name type="scientific">viral metagenome</name>
    <dbReference type="NCBI Taxonomy" id="1070528"/>
    <lineage>
        <taxon>unclassified sequences</taxon>
        <taxon>metagenomes</taxon>
        <taxon>organismal metagenomes</taxon>
    </lineage>
</organism>
<name>A0A6C0IFZ2_9ZZZZ</name>